<comment type="caution">
    <text evidence="3">The sequence shown here is derived from an EMBL/GenBank/DDBJ whole genome shotgun (WGS) entry which is preliminary data.</text>
</comment>
<evidence type="ECO:0000256" key="2">
    <source>
        <dbReference type="SAM" id="Phobius"/>
    </source>
</evidence>
<feature type="transmembrane region" description="Helical" evidence="2">
    <location>
        <begin position="56"/>
        <end position="74"/>
    </location>
</feature>
<dbReference type="AlphaFoldDB" id="A0AAJ0G2L2"/>
<evidence type="ECO:0000313" key="3">
    <source>
        <dbReference type="EMBL" id="KAK2616687.1"/>
    </source>
</evidence>
<evidence type="ECO:0000256" key="1">
    <source>
        <dbReference type="SAM" id="MobiDB-lite"/>
    </source>
</evidence>
<dbReference type="EMBL" id="JASWJB010000003">
    <property type="protein sequence ID" value="KAK2616687.1"/>
    <property type="molecule type" value="Genomic_DNA"/>
</dbReference>
<keyword evidence="2" id="KW-1133">Transmembrane helix</keyword>
<sequence>MTSRWLAGSISPFKSARTTEGGGEASTMAMNRKETPNPHESSVWEVIKGYIKSRPVVIALLPAAFAVAFIPVWGEAADAADLAALCTESVDSIEMAEASSSSLTEVSSGLAKLLKDAAKLKGA</sequence>
<dbReference type="Proteomes" id="UP001251528">
    <property type="component" value="Unassembled WGS sequence"/>
</dbReference>
<gene>
    <name evidence="3" type="ORF">QQS21_000299</name>
</gene>
<keyword evidence="2" id="KW-0472">Membrane</keyword>
<reference evidence="3" key="1">
    <citation type="submission" date="2023-06" db="EMBL/GenBank/DDBJ databases">
        <title>Conoideocrella luteorostrata (Hypocreales: Clavicipitaceae), a potential biocontrol fungus for elongate hemlock scale in United States Christmas tree production areas.</title>
        <authorList>
            <person name="Barrett H."/>
            <person name="Lovett B."/>
            <person name="Macias A.M."/>
            <person name="Stajich J.E."/>
            <person name="Kasson M.T."/>
        </authorList>
    </citation>
    <scope>NUCLEOTIDE SEQUENCE</scope>
    <source>
        <strain evidence="3">ARSEF 14590</strain>
    </source>
</reference>
<protein>
    <submittedName>
        <fullName evidence="3">Uncharacterized protein</fullName>
    </submittedName>
</protein>
<accession>A0AAJ0G2L2</accession>
<organism evidence="3 4">
    <name type="scientific">Conoideocrella luteorostrata</name>
    <dbReference type="NCBI Taxonomy" id="1105319"/>
    <lineage>
        <taxon>Eukaryota</taxon>
        <taxon>Fungi</taxon>
        <taxon>Dikarya</taxon>
        <taxon>Ascomycota</taxon>
        <taxon>Pezizomycotina</taxon>
        <taxon>Sordariomycetes</taxon>
        <taxon>Hypocreomycetidae</taxon>
        <taxon>Hypocreales</taxon>
        <taxon>Clavicipitaceae</taxon>
        <taxon>Conoideocrella</taxon>
    </lineage>
</organism>
<keyword evidence="2" id="KW-0812">Transmembrane</keyword>
<keyword evidence="4" id="KW-1185">Reference proteome</keyword>
<evidence type="ECO:0000313" key="4">
    <source>
        <dbReference type="Proteomes" id="UP001251528"/>
    </source>
</evidence>
<feature type="region of interest" description="Disordered" evidence="1">
    <location>
        <begin position="13"/>
        <end position="38"/>
    </location>
</feature>
<name>A0AAJ0G2L2_9HYPO</name>
<proteinExistence type="predicted"/>